<evidence type="ECO:0000313" key="2">
    <source>
        <dbReference type="EMBL" id="PTX72981.1"/>
    </source>
</evidence>
<dbReference type="EMBL" id="QBKU01000009">
    <property type="protein sequence ID" value="PTX72981.1"/>
    <property type="molecule type" value="Genomic_DNA"/>
</dbReference>
<comment type="caution">
    <text evidence="2">The sequence shown here is derived from an EMBL/GenBank/DDBJ whole genome shotgun (WGS) entry which is preliminary data.</text>
</comment>
<organism evidence="2 3">
    <name type="scientific">Sulfitobacter mediterraneus</name>
    <dbReference type="NCBI Taxonomy" id="83219"/>
    <lineage>
        <taxon>Bacteria</taxon>
        <taxon>Pseudomonadati</taxon>
        <taxon>Pseudomonadota</taxon>
        <taxon>Alphaproteobacteria</taxon>
        <taxon>Rhodobacterales</taxon>
        <taxon>Roseobacteraceae</taxon>
        <taxon>Sulfitobacter</taxon>
    </lineage>
</organism>
<dbReference type="Proteomes" id="UP000244092">
    <property type="component" value="Unassembled WGS sequence"/>
</dbReference>
<reference evidence="2 3" key="1">
    <citation type="submission" date="2018-04" db="EMBL/GenBank/DDBJ databases">
        <title>Genomic Encyclopedia of Archaeal and Bacterial Type Strains, Phase II (KMG-II): from individual species to whole genera.</title>
        <authorList>
            <person name="Goeker M."/>
        </authorList>
    </citation>
    <scope>NUCLEOTIDE SEQUENCE [LARGE SCALE GENOMIC DNA]</scope>
    <source>
        <strain evidence="2 3">DSM 12244</strain>
    </source>
</reference>
<evidence type="ECO:0000313" key="3">
    <source>
        <dbReference type="Proteomes" id="UP000244092"/>
    </source>
</evidence>
<name>A0A2T6CBV7_9RHOB</name>
<proteinExistence type="predicted"/>
<sequence length="49" mass="5345">MISSVSAQTLDRLAPPAAPADRRDGNPLTIQMTRRRFAFIPNAQPLPAN</sequence>
<dbReference type="AlphaFoldDB" id="A0A2T6CBV7"/>
<protein>
    <submittedName>
        <fullName evidence="2">Uncharacterized protein</fullName>
    </submittedName>
</protein>
<gene>
    <name evidence="2" type="ORF">C8N31_10967</name>
</gene>
<feature type="region of interest" description="Disordered" evidence="1">
    <location>
        <begin position="1"/>
        <end position="27"/>
    </location>
</feature>
<accession>A0A2T6CBV7</accession>
<evidence type="ECO:0000256" key="1">
    <source>
        <dbReference type="SAM" id="MobiDB-lite"/>
    </source>
</evidence>